<comment type="caution">
    <text evidence="2">The sequence shown here is derived from an EMBL/GenBank/DDBJ whole genome shotgun (WGS) entry which is preliminary data.</text>
</comment>
<dbReference type="CDD" id="cd00077">
    <property type="entry name" value="HDc"/>
    <property type="match status" value="1"/>
</dbReference>
<name>A0A3E3IZX5_9FIRM</name>
<dbReference type="AlphaFoldDB" id="A0A3E3IZX5"/>
<protein>
    <recommendedName>
        <fullName evidence="1">HD domain-containing protein</fullName>
    </recommendedName>
</protein>
<dbReference type="Gene3D" id="1.10.3210.10">
    <property type="entry name" value="Hypothetical protein af1432"/>
    <property type="match status" value="1"/>
</dbReference>
<organism evidence="2 3">
    <name type="scientific">Eisenbergiella massiliensis</name>
    <dbReference type="NCBI Taxonomy" id="1720294"/>
    <lineage>
        <taxon>Bacteria</taxon>
        <taxon>Bacillati</taxon>
        <taxon>Bacillota</taxon>
        <taxon>Clostridia</taxon>
        <taxon>Lachnospirales</taxon>
        <taxon>Lachnospiraceae</taxon>
        <taxon>Eisenbergiella</taxon>
    </lineage>
</organism>
<evidence type="ECO:0000313" key="2">
    <source>
        <dbReference type="EMBL" id="RGE72632.1"/>
    </source>
</evidence>
<dbReference type="EMBL" id="QVLU01000005">
    <property type="protein sequence ID" value="RGE72632.1"/>
    <property type="molecule type" value="Genomic_DNA"/>
</dbReference>
<feature type="domain" description="HD" evidence="1">
    <location>
        <begin position="50"/>
        <end position="143"/>
    </location>
</feature>
<dbReference type="InterPro" id="IPR003607">
    <property type="entry name" value="HD/PDEase_dom"/>
</dbReference>
<evidence type="ECO:0000259" key="1">
    <source>
        <dbReference type="Pfam" id="PF01966"/>
    </source>
</evidence>
<accession>A0A3E3IZX5</accession>
<dbReference type="RefSeq" id="WP_117530689.1">
    <property type="nucleotide sequence ID" value="NZ_QVLU01000005.1"/>
</dbReference>
<dbReference type="InterPro" id="IPR006674">
    <property type="entry name" value="HD_domain"/>
</dbReference>
<dbReference type="SUPFAM" id="SSF109604">
    <property type="entry name" value="HD-domain/PDEase-like"/>
    <property type="match status" value="1"/>
</dbReference>
<sequence>MRTKADRIKAFRNIVGKMIPDGMYRRMLQDDYFEAPASATHHGNFPGGLYDHSEMVALTLVSMTKRMELKWDRPESPYIIGFLHDYCKVDQYTQNEQGEYVYNGETLLRGHGDKSAILLLKEMRLTDEELICIRYHMGAYEGSEMWNNLGTAIKKYPNVLWTHTADMYASHILGF</sequence>
<evidence type="ECO:0000313" key="3">
    <source>
        <dbReference type="Proteomes" id="UP000261166"/>
    </source>
</evidence>
<dbReference type="Proteomes" id="UP000261166">
    <property type="component" value="Unassembled WGS sequence"/>
</dbReference>
<reference evidence="2 3" key="1">
    <citation type="submission" date="2018-08" db="EMBL/GenBank/DDBJ databases">
        <title>A genome reference for cultivated species of the human gut microbiota.</title>
        <authorList>
            <person name="Zou Y."/>
            <person name="Xue W."/>
            <person name="Luo G."/>
        </authorList>
    </citation>
    <scope>NUCLEOTIDE SEQUENCE [LARGE SCALE GENOMIC DNA]</scope>
    <source>
        <strain evidence="2 3">AF26-4BH</strain>
    </source>
</reference>
<gene>
    <name evidence="2" type="ORF">DWY69_07035</name>
</gene>
<dbReference type="Pfam" id="PF01966">
    <property type="entry name" value="HD"/>
    <property type="match status" value="1"/>
</dbReference>
<dbReference type="OrthoDB" id="357543at2"/>
<proteinExistence type="predicted"/>